<dbReference type="EMBL" id="CAJVPL010000799">
    <property type="protein sequence ID" value="CAG8530678.1"/>
    <property type="molecule type" value="Genomic_DNA"/>
</dbReference>
<name>A0A9N9AH35_9GLOM</name>
<evidence type="ECO:0000313" key="1">
    <source>
        <dbReference type="EMBL" id="CAG8530678.1"/>
    </source>
</evidence>
<accession>A0A9N9AH35</accession>
<protein>
    <submittedName>
        <fullName evidence="1">10263_t:CDS:1</fullName>
    </submittedName>
</protein>
<comment type="caution">
    <text evidence="1">The sequence shown here is derived from an EMBL/GenBank/DDBJ whole genome shotgun (WGS) entry which is preliminary data.</text>
</comment>
<feature type="non-terminal residue" evidence="1">
    <location>
        <position position="1"/>
    </location>
</feature>
<organism evidence="1 2">
    <name type="scientific">Ambispora gerdemannii</name>
    <dbReference type="NCBI Taxonomy" id="144530"/>
    <lineage>
        <taxon>Eukaryota</taxon>
        <taxon>Fungi</taxon>
        <taxon>Fungi incertae sedis</taxon>
        <taxon>Mucoromycota</taxon>
        <taxon>Glomeromycotina</taxon>
        <taxon>Glomeromycetes</taxon>
        <taxon>Archaeosporales</taxon>
        <taxon>Ambisporaceae</taxon>
        <taxon>Ambispora</taxon>
    </lineage>
</organism>
<gene>
    <name evidence="1" type="ORF">AGERDE_LOCUS5695</name>
</gene>
<proteinExistence type="predicted"/>
<dbReference type="AlphaFoldDB" id="A0A9N9AH35"/>
<reference evidence="1" key="1">
    <citation type="submission" date="2021-06" db="EMBL/GenBank/DDBJ databases">
        <authorList>
            <person name="Kallberg Y."/>
            <person name="Tangrot J."/>
            <person name="Rosling A."/>
        </authorList>
    </citation>
    <scope>NUCLEOTIDE SEQUENCE</scope>
    <source>
        <strain evidence="1">MT106</strain>
    </source>
</reference>
<evidence type="ECO:0000313" key="2">
    <source>
        <dbReference type="Proteomes" id="UP000789831"/>
    </source>
</evidence>
<keyword evidence="2" id="KW-1185">Reference proteome</keyword>
<sequence length="62" mass="7210">TSDMLFMTCIKKVQDNVSVFSNQLDNRLGSKHADFRYTQKIGNKSPKIWNDSETEIGFHPQY</sequence>
<dbReference type="Proteomes" id="UP000789831">
    <property type="component" value="Unassembled WGS sequence"/>
</dbReference>